<organism evidence="2 3">
    <name type="scientific">Stephania cephalantha</name>
    <dbReference type="NCBI Taxonomy" id="152367"/>
    <lineage>
        <taxon>Eukaryota</taxon>
        <taxon>Viridiplantae</taxon>
        <taxon>Streptophyta</taxon>
        <taxon>Embryophyta</taxon>
        <taxon>Tracheophyta</taxon>
        <taxon>Spermatophyta</taxon>
        <taxon>Magnoliopsida</taxon>
        <taxon>Ranunculales</taxon>
        <taxon>Menispermaceae</taxon>
        <taxon>Menispermoideae</taxon>
        <taxon>Cissampelideae</taxon>
        <taxon>Stephania</taxon>
    </lineage>
</organism>
<dbReference type="EMBL" id="JBBNAG010000002">
    <property type="protein sequence ID" value="KAK9157235.1"/>
    <property type="molecule type" value="Genomic_DNA"/>
</dbReference>
<dbReference type="GO" id="GO:0003993">
    <property type="term" value="F:acid phosphatase activity"/>
    <property type="evidence" value="ECO:0007669"/>
    <property type="project" value="InterPro"/>
</dbReference>
<name>A0AAP0KS50_9MAGN</name>
<evidence type="ECO:0000313" key="2">
    <source>
        <dbReference type="EMBL" id="KAK9157235.1"/>
    </source>
</evidence>
<dbReference type="InterPro" id="IPR008963">
    <property type="entry name" value="Purple_acid_Pase-like_N"/>
</dbReference>
<proteinExistence type="predicted"/>
<evidence type="ECO:0000256" key="1">
    <source>
        <dbReference type="ARBA" id="ARBA00022729"/>
    </source>
</evidence>
<accession>A0AAP0KS50</accession>
<dbReference type="PANTHER" id="PTHR22953:SF86">
    <property type="entry name" value="PURPLE ACID PHOSPHATASE 10"/>
    <property type="match status" value="1"/>
</dbReference>
<evidence type="ECO:0000313" key="3">
    <source>
        <dbReference type="Proteomes" id="UP001419268"/>
    </source>
</evidence>
<dbReference type="InterPro" id="IPR039331">
    <property type="entry name" value="PAPs-like"/>
</dbReference>
<dbReference type="AlphaFoldDB" id="A0AAP0KS50"/>
<dbReference type="Proteomes" id="UP001419268">
    <property type="component" value="Unassembled WGS sequence"/>
</dbReference>
<sequence length="227" mass="25630">MSTLYLFPKLRISSMSSFFPLPRRQFFNDEHCYGGITSSFVRKPEKIIDMPLNSDVFKVLHGYNAPQQVHIIQGDHEGRAIIVSWVTPDEAGSSTVSSSEKADRLRKKIIRYQDPIHGSGEGLDRRYVDSESFCKWSEQITAQQHLIADALTSIKAQSVVAPAPEVPNVIDVQEEHATSAIQGRLELSREDPILMPEHNVITIQSKRISYDLSSEKAVLRPLKDVWT</sequence>
<keyword evidence="3" id="KW-1185">Reference proteome</keyword>
<dbReference type="SUPFAM" id="SSF49363">
    <property type="entry name" value="Purple acid phosphatase, N-terminal domain"/>
    <property type="match status" value="1"/>
</dbReference>
<dbReference type="PANTHER" id="PTHR22953">
    <property type="entry name" value="ACID PHOSPHATASE RELATED"/>
    <property type="match status" value="1"/>
</dbReference>
<protein>
    <submittedName>
        <fullName evidence="2">Uncharacterized protein</fullName>
    </submittedName>
</protein>
<comment type="caution">
    <text evidence="2">The sequence shown here is derived from an EMBL/GenBank/DDBJ whole genome shotgun (WGS) entry which is preliminary data.</text>
</comment>
<reference evidence="2 3" key="1">
    <citation type="submission" date="2024-01" db="EMBL/GenBank/DDBJ databases">
        <title>Genome assemblies of Stephania.</title>
        <authorList>
            <person name="Yang L."/>
        </authorList>
    </citation>
    <scope>NUCLEOTIDE SEQUENCE [LARGE SCALE GENOMIC DNA]</scope>
    <source>
        <strain evidence="2">JXDWG</strain>
        <tissue evidence="2">Leaf</tissue>
    </source>
</reference>
<dbReference type="Gene3D" id="2.60.40.380">
    <property type="entry name" value="Purple acid phosphatase-like, N-terminal"/>
    <property type="match status" value="1"/>
</dbReference>
<gene>
    <name evidence="2" type="ORF">Scep_003809</name>
</gene>
<dbReference type="GO" id="GO:0046872">
    <property type="term" value="F:metal ion binding"/>
    <property type="evidence" value="ECO:0007669"/>
    <property type="project" value="InterPro"/>
</dbReference>
<keyword evidence="1" id="KW-0732">Signal</keyword>